<dbReference type="Gene3D" id="3.40.50.10940">
    <property type="match status" value="1"/>
</dbReference>
<dbReference type="InterPro" id="IPR038583">
    <property type="entry name" value="AraA_N_sf"/>
</dbReference>
<evidence type="ECO:0000256" key="2">
    <source>
        <dbReference type="ARBA" id="ARBA00022935"/>
    </source>
</evidence>
<keyword evidence="1" id="KW-0479">Metal-binding</keyword>
<organism evidence="6 7">
    <name type="scientific">Bacteroides faecichinchillae</name>
    <dbReference type="NCBI Taxonomy" id="871325"/>
    <lineage>
        <taxon>Bacteria</taxon>
        <taxon>Pseudomonadati</taxon>
        <taxon>Bacteroidota</taxon>
        <taxon>Bacteroidia</taxon>
        <taxon>Bacteroidales</taxon>
        <taxon>Bacteroidaceae</taxon>
        <taxon>Bacteroides</taxon>
    </lineage>
</organism>
<dbReference type="GO" id="GO:0019569">
    <property type="term" value="P:L-arabinose catabolic process to D-xylulose 5-phosphate"/>
    <property type="evidence" value="ECO:0007669"/>
    <property type="project" value="TreeGrafter"/>
</dbReference>
<dbReference type="GO" id="GO:0005829">
    <property type="term" value="C:cytosol"/>
    <property type="evidence" value="ECO:0007669"/>
    <property type="project" value="TreeGrafter"/>
</dbReference>
<accession>A0A1M5BYR6</accession>
<dbReference type="SUPFAM" id="SSF53743">
    <property type="entry name" value="FucI/AraA N-terminal and middle domains"/>
    <property type="match status" value="1"/>
</dbReference>
<dbReference type="STRING" id="871325.SAMN05444349_12140"/>
<dbReference type="InterPro" id="IPR004216">
    <property type="entry name" value="Fuc/Ara_isomerase_C"/>
</dbReference>
<keyword evidence="5" id="KW-0119">Carbohydrate metabolism</keyword>
<keyword evidence="7" id="KW-1185">Reference proteome</keyword>
<dbReference type="GO" id="GO:0008733">
    <property type="term" value="F:L-arabinose isomerase activity"/>
    <property type="evidence" value="ECO:0007669"/>
    <property type="project" value="InterPro"/>
</dbReference>
<keyword evidence="4 6" id="KW-0413">Isomerase</keyword>
<gene>
    <name evidence="6" type="ORF">SAMN05444349_12140</name>
</gene>
<dbReference type="PANTHER" id="PTHR38464">
    <property type="entry name" value="L-ARABINOSE ISOMERASE"/>
    <property type="match status" value="1"/>
</dbReference>
<keyword evidence="2" id="KW-0054">Arabinose catabolism</keyword>
<keyword evidence="3" id="KW-0464">Manganese</keyword>
<proteinExistence type="predicted"/>
<dbReference type="GO" id="GO:0046872">
    <property type="term" value="F:metal ion binding"/>
    <property type="evidence" value="ECO:0007669"/>
    <property type="project" value="UniProtKB-KW"/>
</dbReference>
<evidence type="ECO:0000256" key="3">
    <source>
        <dbReference type="ARBA" id="ARBA00023211"/>
    </source>
</evidence>
<protein>
    <submittedName>
        <fullName evidence="6">L-arabinose isomerase</fullName>
    </submittedName>
</protein>
<evidence type="ECO:0000313" key="7">
    <source>
        <dbReference type="Proteomes" id="UP000184436"/>
    </source>
</evidence>
<evidence type="ECO:0000256" key="4">
    <source>
        <dbReference type="ARBA" id="ARBA00023235"/>
    </source>
</evidence>
<dbReference type="PANTHER" id="PTHR38464:SF1">
    <property type="entry name" value="L-ARABINOSE ISOMERASE"/>
    <property type="match status" value="1"/>
</dbReference>
<evidence type="ECO:0000313" key="6">
    <source>
        <dbReference type="EMBL" id="SHF47619.1"/>
    </source>
</evidence>
<dbReference type="AlphaFoldDB" id="A0A1M5BYR6"/>
<evidence type="ECO:0000256" key="5">
    <source>
        <dbReference type="ARBA" id="ARBA00023277"/>
    </source>
</evidence>
<reference evidence="6 7" key="1">
    <citation type="submission" date="2016-11" db="EMBL/GenBank/DDBJ databases">
        <authorList>
            <person name="Jaros S."/>
            <person name="Januszkiewicz K."/>
            <person name="Wedrychowicz H."/>
        </authorList>
    </citation>
    <scope>NUCLEOTIDE SEQUENCE [LARGE SCALE GENOMIC DNA]</scope>
    <source>
        <strain evidence="6 7">DSM 26883</strain>
    </source>
</reference>
<dbReference type="Proteomes" id="UP000184436">
    <property type="component" value="Unassembled WGS sequence"/>
</dbReference>
<dbReference type="CDD" id="cd00578">
    <property type="entry name" value="L-fuc_L-ara-isomerases"/>
    <property type="match status" value="1"/>
</dbReference>
<dbReference type="SUPFAM" id="SSF50443">
    <property type="entry name" value="FucI/AraA C-terminal domain-like"/>
    <property type="match status" value="1"/>
</dbReference>
<evidence type="ECO:0000256" key="1">
    <source>
        <dbReference type="ARBA" id="ARBA00022723"/>
    </source>
</evidence>
<dbReference type="EMBL" id="FQVD01000021">
    <property type="protein sequence ID" value="SHF47619.1"/>
    <property type="molecule type" value="Genomic_DNA"/>
</dbReference>
<dbReference type="InterPro" id="IPR003762">
    <property type="entry name" value="Lara_isomerase"/>
</dbReference>
<name>A0A1M5BYR6_9BACE</name>
<sequence>MLSPQNKRQIIQIQKNNIMENVKIGLMGVGLNTYWEQFEGLLDRLIGYQNKIKNKMQSLGNVTVIDAGMVDDSEKADRVTSLMKSEDVEILFIFISTYALSSTIIPIANRLNIPVILLNMQPLPAIEYDKLNSMGDRGSMTGEWLANCQACSIPEFCSVFNRTSIRYEIVSGYLDDQETWTEISQWIKAAEVSQGMRKNRMGVLGNYYGGMVDVYSDLALQSTVFGTHIEILEMCELAALRQSVTQAEIESKKEEFSRIFTIDETCTADEIERAAHTSVALDKLVAKHKLGSMAYYYSGMNGNEYENIITSIIAGNTILTGKNIPIAGEYEVKNAQAMKIMSLLGIGGCFSEFYALDYNDDIVMLGHDGPAHFIISEDRVKLVPLPVYHGKPGKGLSIQMSVKQGPVTLLSVVEGKGGLSFLIAEGESVPGPILNIGNLNSRYKFPISAKEFIERWSKAGPSHHCSIGVGHVADILKKYAFMLNIPVTVIS</sequence>
<dbReference type="InterPro" id="IPR009015">
    <property type="entry name" value="Fucose_isomerase_N/cen_sf"/>
</dbReference>